<feature type="transmembrane region" description="Helical" evidence="1">
    <location>
        <begin position="12"/>
        <end position="32"/>
    </location>
</feature>
<proteinExistence type="predicted"/>
<dbReference type="RefSeq" id="WP_345112516.1">
    <property type="nucleotide sequence ID" value="NZ_BAABDH010000029.1"/>
</dbReference>
<protein>
    <submittedName>
        <fullName evidence="2">Uncharacterized protein</fullName>
    </submittedName>
</protein>
<evidence type="ECO:0000313" key="2">
    <source>
        <dbReference type="EMBL" id="GAA3932435.1"/>
    </source>
</evidence>
<feature type="transmembrane region" description="Helical" evidence="1">
    <location>
        <begin position="69"/>
        <end position="87"/>
    </location>
</feature>
<keyword evidence="1" id="KW-0812">Transmembrane</keyword>
<feature type="transmembrane region" description="Helical" evidence="1">
    <location>
        <begin position="99"/>
        <end position="118"/>
    </location>
</feature>
<keyword evidence="3" id="KW-1185">Reference proteome</keyword>
<keyword evidence="1" id="KW-0472">Membrane</keyword>
<evidence type="ECO:0000313" key="3">
    <source>
        <dbReference type="Proteomes" id="UP001499909"/>
    </source>
</evidence>
<feature type="transmembrane region" description="Helical" evidence="1">
    <location>
        <begin position="130"/>
        <end position="145"/>
    </location>
</feature>
<feature type="transmembrane region" description="Helical" evidence="1">
    <location>
        <begin position="194"/>
        <end position="215"/>
    </location>
</feature>
<gene>
    <name evidence="2" type="ORF">GCM10022406_16660</name>
</gene>
<feature type="transmembrane region" description="Helical" evidence="1">
    <location>
        <begin position="44"/>
        <end position="62"/>
    </location>
</feature>
<comment type="caution">
    <text evidence="2">The sequence shown here is derived from an EMBL/GenBank/DDBJ whole genome shotgun (WGS) entry which is preliminary data.</text>
</comment>
<organism evidence="2 3">
    <name type="scientific">Hymenobacter algoricola</name>
    <dbReference type="NCBI Taxonomy" id="486267"/>
    <lineage>
        <taxon>Bacteria</taxon>
        <taxon>Pseudomonadati</taxon>
        <taxon>Bacteroidota</taxon>
        <taxon>Cytophagia</taxon>
        <taxon>Cytophagales</taxon>
        <taxon>Hymenobacteraceae</taxon>
        <taxon>Hymenobacter</taxon>
    </lineage>
</organism>
<evidence type="ECO:0000256" key="1">
    <source>
        <dbReference type="SAM" id="Phobius"/>
    </source>
</evidence>
<accession>A0ABP7N1A8</accession>
<sequence>MSPSADFIRISNFYVGVFLPASVALPLSIGVYKRVYAQPGLQLVFTYLVVSGVANILASLIAQAHRNNLPLLHIYTIIELLLILAYYDRILTERPLHQLIHVLGVGFSIAAILNFLLLQSIFAFNSYPRALAAIIVMLLGCYYFLTEDDFKSGAQTHKWMNFGLLQYFGSAVFMFAFSNVLYEHTSTQGQYVIGILHATLVLIMYGLVAVGFMGAEKNG</sequence>
<dbReference type="Proteomes" id="UP001499909">
    <property type="component" value="Unassembled WGS sequence"/>
</dbReference>
<keyword evidence="1" id="KW-1133">Transmembrane helix</keyword>
<dbReference type="EMBL" id="BAABDH010000029">
    <property type="protein sequence ID" value="GAA3932435.1"/>
    <property type="molecule type" value="Genomic_DNA"/>
</dbReference>
<name>A0ABP7N1A8_9BACT</name>
<feature type="transmembrane region" description="Helical" evidence="1">
    <location>
        <begin position="165"/>
        <end position="182"/>
    </location>
</feature>
<reference evidence="3" key="1">
    <citation type="journal article" date="2019" name="Int. J. Syst. Evol. Microbiol.">
        <title>The Global Catalogue of Microorganisms (GCM) 10K type strain sequencing project: providing services to taxonomists for standard genome sequencing and annotation.</title>
        <authorList>
            <consortium name="The Broad Institute Genomics Platform"/>
            <consortium name="The Broad Institute Genome Sequencing Center for Infectious Disease"/>
            <person name="Wu L."/>
            <person name="Ma J."/>
        </authorList>
    </citation>
    <scope>NUCLEOTIDE SEQUENCE [LARGE SCALE GENOMIC DNA]</scope>
    <source>
        <strain evidence="3">JCM 17214</strain>
    </source>
</reference>